<name>A0A699ZF19_HAELA</name>
<dbReference type="EMBL" id="BLLF01000412">
    <property type="protein sequence ID" value="GFH11532.1"/>
    <property type="molecule type" value="Genomic_DNA"/>
</dbReference>
<dbReference type="Gene3D" id="2.30.310.10">
    <property type="entry name" value="ibrinogen binding protein from staphylococcus aureus domain"/>
    <property type="match status" value="1"/>
</dbReference>
<dbReference type="AlphaFoldDB" id="A0A699ZF19"/>
<gene>
    <name evidence="1" type="ORF">HaLaN_07045</name>
    <name evidence="2" type="ORF">HaLaN_14127</name>
</gene>
<feature type="non-terminal residue" evidence="2">
    <location>
        <position position="1"/>
    </location>
</feature>
<protein>
    <submittedName>
        <fullName evidence="2">NFACT-R_1 domain-containing protein</fullName>
    </submittedName>
</protein>
<dbReference type="Proteomes" id="UP000485058">
    <property type="component" value="Unassembled WGS sequence"/>
</dbReference>
<sequence>MEIQRELVPSKLEQLVMADKTSVSLRLRSLRSPGTWLTLSWHHQAGRVCLAAAGPLRTGAASEVYGLQEQLSSKLQGLVLLE</sequence>
<keyword evidence="3" id="KW-1185">Reference proteome</keyword>
<comment type="caution">
    <text evidence="2">The sequence shown here is derived from an EMBL/GenBank/DDBJ whole genome shotgun (WGS) entry which is preliminary data.</text>
</comment>
<evidence type="ECO:0000313" key="3">
    <source>
        <dbReference type="Proteomes" id="UP000485058"/>
    </source>
</evidence>
<organism evidence="2 3">
    <name type="scientific">Haematococcus lacustris</name>
    <name type="common">Green alga</name>
    <name type="synonym">Haematococcus pluvialis</name>
    <dbReference type="NCBI Taxonomy" id="44745"/>
    <lineage>
        <taxon>Eukaryota</taxon>
        <taxon>Viridiplantae</taxon>
        <taxon>Chlorophyta</taxon>
        <taxon>core chlorophytes</taxon>
        <taxon>Chlorophyceae</taxon>
        <taxon>CS clade</taxon>
        <taxon>Chlamydomonadales</taxon>
        <taxon>Haematococcaceae</taxon>
        <taxon>Haematococcus</taxon>
    </lineage>
</organism>
<evidence type="ECO:0000313" key="2">
    <source>
        <dbReference type="EMBL" id="GFH17478.1"/>
    </source>
</evidence>
<reference evidence="2 3" key="1">
    <citation type="submission" date="2020-02" db="EMBL/GenBank/DDBJ databases">
        <title>Draft genome sequence of Haematococcus lacustris strain NIES-144.</title>
        <authorList>
            <person name="Morimoto D."/>
            <person name="Nakagawa S."/>
            <person name="Yoshida T."/>
            <person name="Sawayama S."/>
        </authorList>
    </citation>
    <scope>NUCLEOTIDE SEQUENCE [LARGE SCALE GENOMIC DNA]</scope>
    <source>
        <strain evidence="2 3">NIES-144</strain>
    </source>
</reference>
<feature type="non-terminal residue" evidence="2">
    <location>
        <position position="82"/>
    </location>
</feature>
<dbReference type="EMBL" id="BLLF01001154">
    <property type="protein sequence ID" value="GFH17478.1"/>
    <property type="molecule type" value="Genomic_DNA"/>
</dbReference>
<proteinExistence type="predicted"/>
<evidence type="ECO:0000313" key="1">
    <source>
        <dbReference type="EMBL" id="GFH11532.1"/>
    </source>
</evidence>
<accession>A0A699ZF19</accession>